<sequence>MNEPEISVYSDEQLGKIRQEFDRLEGMCYLDHAGSTLYSEHQLENTFKDLSCSIYSNPHARSTSSQATQDSLDIIRYQILSFFHTNPDEYSVIFTSGATQALKIISETFNFDGGTLVYLEDNHTSVLGMRHFADFKKIKTEEAYRIFEKYHEEYKEDESTKYPLQWLNEIKKGCLNELIDKKHQWYTVLDAACYVSTNNLDLSKYRPDFVPISFYKIFGYPTGLGALLVKKNAENLLEKTYFGGGTVLMALSTENVMIPRPNIYERFEDGTLNFLSILSLKHGFDTLKRLDLNPNLISKHTFALAKHVYNTMTSMKHYNGSTVAVLYHDSEFQDRNVQGGIVNFNLKRPDGKYVGYAEVLHMANLHNIQLRTGCFCNPGACQRFLNLSSADVRRHFESIIIKTFTFTFGDNFALSSQSPSHSLASPLLPHAEGGGKGGLGGVRRRTCVRKFRA</sequence>
<dbReference type="KEGG" id="soy:115890590"/>
<dbReference type="Gene3D" id="3.40.640.10">
    <property type="entry name" value="Type I PLP-dependent aspartate aminotransferase-like (Major domain)"/>
    <property type="match status" value="2"/>
</dbReference>
<dbReference type="InterPro" id="IPR015422">
    <property type="entry name" value="PyrdxlP-dep_Trfase_small"/>
</dbReference>
<accession>A0A6J2YRQ2</accession>
<dbReference type="FunCoup" id="A0A6J2YRQ2">
    <property type="interactions" value="147"/>
</dbReference>
<dbReference type="InterPro" id="IPR000192">
    <property type="entry name" value="Aminotrans_V_dom"/>
</dbReference>
<dbReference type="AlphaFoldDB" id="A0A6J2YRQ2"/>
<gene>
    <name evidence="3" type="primary">LOC115890590</name>
</gene>
<evidence type="ECO:0000259" key="1">
    <source>
        <dbReference type="Pfam" id="PF00266"/>
    </source>
</evidence>
<evidence type="ECO:0000313" key="3">
    <source>
        <dbReference type="RefSeq" id="XP_030766753.1"/>
    </source>
</evidence>
<dbReference type="PANTHER" id="PTHR14237">
    <property type="entry name" value="MOLYBDOPTERIN COFACTOR SULFURASE MOSC"/>
    <property type="match status" value="1"/>
</dbReference>
<dbReference type="InterPro" id="IPR015421">
    <property type="entry name" value="PyrdxlP-dep_Trfase_major"/>
</dbReference>
<dbReference type="InParanoid" id="A0A6J2YRQ2"/>
<dbReference type="OrthoDB" id="420046at2759"/>
<dbReference type="Proteomes" id="UP000504635">
    <property type="component" value="Unplaced"/>
</dbReference>
<dbReference type="SUPFAM" id="SSF53383">
    <property type="entry name" value="PLP-dependent transferases"/>
    <property type="match status" value="1"/>
</dbReference>
<organism evidence="2 3">
    <name type="scientific">Sitophilus oryzae</name>
    <name type="common">Rice weevil</name>
    <name type="synonym">Curculio oryzae</name>
    <dbReference type="NCBI Taxonomy" id="7048"/>
    <lineage>
        <taxon>Eukaryota</taxon>
        <taxon>Metazoa</taxon>
        <taxon>Ecdysozoa</taxon>
        <taxon>Arthropoda</taxon>
        <taxon>Hexapoda</taxon>
        <taxon>Insecta</taxon>
        <taxon>Pterygota</taxon>
        <taxon>Neoptera</taxon>
        <taxon>Endopterygota</taxon>
        <taxon>Coleoptera</taxon>
        <taxon>Polyphaga</taxon>
        <taxon>Cucujiformia</taxon>
        <taxon>Curculionidae</taxon>
        <taxon>Dryophthorinae</taxon>
        <taxon>Sitophilus</taxon>
    </lineage>
</organism>
<dbReference type="Pfam" id="PF00266">
    <property type="entry name" value="Aminotran_5"/>
    <property type="match status" value="1"/>
</dbReference>
<dbReference type="RefSeq" id="XP_030766753.1">
    <property type="nucleotide sequence ID" value="XM_030910893.1"/>
</dbReference>
<reference evidence="3" key="1">
    <citation type="submission" date="2025-08" db="UniProtKB">
        <authorList>
            <consortium name="RefSeq"/>
        </authorList>
    </citation>
    <scope>IDENTIFICATION</scope>
    <source>
        <tissue evidence="3">Gonads</tissue>
    </source>
</reference>
<feature type="domain" description="Aminotransferase class V" evidence="1">
    <location>
        <begin position="29"/>
        <end position="377"/>
    </location>
</feature>
<dbReference type="GO" id="GO:0043545">
    <property type="term" value="P:molybdopterin cofactor metabolic process"/>
    <property type="evidence" value="ECO:0007669"/>
    <property type="project" value="TreeGrafter"/>
</dbReference>
<proteinExistence type="predicted"/>
<evidence type="ECO:0000313" key="2">
    <source>
        <dbReference type="Proteomes" id="UP000504635"/>
    </source>
</evidence>
<dbReference type="Gene3D" id="3.90.1150.10">
    <property type="entry name" value="Aspartate Aminotransferase, domain 1"/>
    <property type="match status" value="1"/>
</dbReference>
<protein>
    <submittedName>
        <fullName evidence="3">Molybdenum cofactor sulfurase 3-like</fullName>
    </submittedName>
</protein>
<dbReference type="PANTHER" id="PTHR14237:SF80">
    <property type="entry name" value="MOLYBDENUM COFACTOR SULFURASE"/>
    <property type="match status" value="1"/>
</dbReference>
<dbReference type="InterPro" id="IPR015424">
    <property type="entry name" value="PyrdxlP-dep_Trfase"/>
</dbReference>
<name>A0A6J2YRQ2_SITOR</name>
<dbReference type="GeneID" id="115890590"/>
<dbReference type="GO" id="GO:0008265">
    <property type="term" value="F:molybdenum cofactor sulfurtransferase activity"/>
    <property type="evidence" value="ECO:0007669"/>
    <property type="project" value="TreeGrafter"/>
</dbReference>
<keyword evidence="2" id="KW-1185">Reference proteome</keyword>